<gene>
    <name evidence="9" type="primary">LOC100924617</name>
</gene>
<reference evidence="9" key="3">
    <citation type="submission" date="2025-09" db="UniProtKB">
        <authorList>
            <consortium name="Ensembl"/>
        </authorList>
    </citation>
    <scope>IDENTIFICATION</scope>
</reference>
<evidence type="ECO:0000259" key="8">
    <source>
        <dbReference type="Pfam" id="PF00061"/>
    </source>
</evidence>
<dbReference type="RefSeq" id="XP_012396091.1">
    <property type="nucleotide sequence ID" value="XM_012540637.2"/>
</dbReference>
<dbReference type="Proteomes" id="UP000007648">
    <property type="component" value="Unassembled WGS sequence"/>
</dbReference>
<dbReference type="Ensembl" id="ENSSHAT00000005273.2">
    <property type="protein sequence ID" value="ENSSHAP00000005221.2"/>
    <property type="gene ID" value="ENSSHAG00000004569.2"/>
</dbReference>
<dbReference type="SUPFAM" id="SSF50814">
    <property type="entry name" value="Lipocalins"/>
    <property type="match status" value="1"/>
</dbReference>
<keyword evidence="10" id="KW-1185">Reference proteome</keyword>
<evidence type="ECO:0000313" key="10">
    <source>
        <dbReference type="Proteomes" id="UP000007648"/>
    </source>
</evidence>
<feature type="domain" description="Lipocalin/cytosolic fatty-acid binding" evidence="8">
    <location>
        <begin position="37"/>
        <end position="174"/>
    </location>
</feature>
<evidence type="ECO:0000256" key="1">
    <source>
        <dbReference type="ARBA" id="ARBA00004613"/>
    </source>
</evidence>
<keyword evidence="3" id="KW-0964">Secreted</keyword>
<dbReference type="GO" id="GO:0005615">
    <property type="term" value="C:extracellular space"/>
    <property type="evidence" value="ECO:0007669"/>
    <property type="project" value="TreeGrafter"/>
</dbReference>
<dbReference type="PRINTS" id="PR01221">
    <property type="entry name" value="MAJORURINARY"/>
</dbReference>
<keyword evidence="4 7" id="KW-0732">Signal</keyword>
<dbReference type="PANTHER" id="PTHR11430">
    <property type="entry name" value="LIPOCALIN"/>
    <property type="match status" value="1"/>
</dbReference>
<dbReference type="PANTHER" id="PTHR11430:SF76">
    <property type="entry name" value="MAJOR URINARY PROTEIN 1-RELATED"/>
    <property type="match status" value="1"/>
</dbReference>
<accession>G3VPW6</accession>
<feature type="signal peptide" evidence="7">
    <location>
        <begin position="1"/>
        <end position="15"/>
    </location>
</feature>
<proteinExistence type="inferred from homology"/>
<dbReference type="GeneTree" id="ENSGT01050000244868"/>
<dbReference type="CDD" id="cd19430">
    <property type="entry name" value="lipocalin_trichosorin-like"/>
    <property type="match status" value="1"/>
</dbReference>
<dbReference type="InterPro" id="IPR012674">
    <property type="entry name" value="Calycin"/>
</dbReference>
<evidence type="ECO:0000256" key="2">
    <source>
        <dbReference type="ARBA" id="ARBA00006889"/>
    </source>
</evidence>
<dbReference type="InParanoid" id="G3VPW6"/>
<dbReference type="eggNOG" id="ENOG502S6GK">
    <property type="taxonomic scope" value="Eukaryota"/>
</dbReference>
<feature type="chain" id="PRO_5029501028" description="Lipocalin/cytosolic fatty-acid binding domain-containing protein" evidence="7">
    <location>
        <begin position="16"/>
        <end position="178"/>
    </location>
</feature>
<comment type="subcellular location">
    <subcellularLocation>
        <location evidence="1">Secreted</location>
    </subcellularLocation>
</comment>
<keyword evidence="5" id="KW-0494">Milk protein</keyword>
<evidence type="ECO:0000256" key="4">
    <source>
        <dbReference type="ARBA" id="ARBA00022729"/>
    </source>
</evidence>
<reference evidence="9 10" key="1">
    <citation type="journal article" date="2011" name="Proc. Natl. Acad. Sci. U.S.A.">
        <title>Genetic diversity and population structure of the endangered marsupial Sarcophilus harrisii (Tasmanian devil).</title>
        <authorList>
            <person name="Miller W."/>
            <person name="Hayes V.M."/>
            <person name="Ratan A."/>
            <person name="Petersen D.C."/>
            <person name="Wittekindt N.E."/>
            <person name="Miller J."/>
            <person name="Walenz B."/>
            <person name="Knight J."/>
            <person name="Qi J."/>
            <person name="Zhao F."/>
            <person name="Wang Q."/>
            <person name="Bedoya-Reina O.C."/>
            <person name="Katiyar N."/>
            <person name="Tomsho L.P."/>
            <person name="Kasson L.M."/>
            <person name="Hardie R.A."/>
            <person name="Woodbridge P."/>
            <person name="Tindall E.A."/>
            <person name="Bertelsen M.F."/>
            <person name="Dixon D."/>
            <person name="Pyecroft S."/>
            <person name="Helgen K.M."/>
            <person name="Lesk A.M."/>
            <person name="Pringle T.H."/>
            <person name="Patterson N."/>
            <person name="Zhang Y."/>
            <person name="Kreiss A."/>
            <person name="Woods G.M."/>
            <person name="Jones M.E."/>
            <person name="Schuster S.C."/>
        </authorList>
    </citation>
    <scope>NUCLEOTIDE SEQUENCE [LARGE SCALE GENOMIC DNA]</scope>
</reference>
<dbReference type="HOGENOM" id="CLU_094061_4_0_1"/>
<evidence type="ECO:0000256" key="7">
    <source>
        <dbReference type="SAM" id="SignalP"/>
    </source>
</evidence>
<dbReference type="KEGG" id="shr:100924617"/>
<dbReference type="GeneID" id="100924617"/>
<keyword evidence="6" id="KW-1015">Disulfide bond</keyword>
<evidence type="ECO:0000313" key="9">
    <source>
        <dbReference type="Ensembl" id="ENSSHAP00000005221.2"/>
    </source>
</evidence>
<protein>
    <recommendedName>
        <fullName evidence="8">Lipocalin/cytosolic fatty-acid binding domain-containing protein</fullName>
    </recommendedName>
</protein>
<dbReference type="Pfam" id="PF00061">
    <property type="entry name" value="Lipocalin"/>
    <property type="match status" value="1"/>
</dbReference>
<dbReference type="GO" id="GO:0036094">
    <property type="term" value="F:small molecule binding"/>
    <property type="evidence" value="ECO:0007669"/>
    <property type="project" value="InterPro"/>
</dbReference>
<comment type="similarity">
    <text evidence="2">Belongs to the calycin superfamily. Lipocalin family.</text>
</comment>
<evidence type="ECO:0000256" key="6">
    <source>
        <dbReference type="ARBA" id="ARBA00023157"/>
    </source>
</evidence>
<evidence type="ECO:0000256" key="3">
    <source>
        <dbReference type="ARBA" id="ARBA00022525"/>
    </source>
</evidence>
<dbReference type="OrthoDB" id="9048943at2759"/>
<dbReference type="InterPro" id="IPR002345">
    <property type="entry name" value="Lipocalin"/>
</dbReference>
<name>G3VPW6_SARHA</name>
<dbReference type="InterPro" id="IPR002971">
    <property type="entry name" value="Maj_urinary"/>
</dbReference>
<evidence type="ECO:0000256" key="5">
    <source>
        <dbReference type="ARBA" id="ARBA00022743"/>
    </source>
</evidence>
<dbReference type="AlphaFoldDB" id="G3VPW6"/>
<dbReference type="InterPro" id="IPR000566">
    <property type="entry name" value="Lipocln_cytosolic_FA-bd_dom"/>
</dbReference>
<sequence>MKFLLLSMGVALVCGFQPEYSRSQEDLSDEKEQKWLSGHWHLVELASSDTSLIGVEGPFRNFIQNITVENGNLNGLFLTRKNGRCIQLSLIALKTKEACHFKLNYHGINDIYYESSKTNEYARFILYNHHNGKVNVVANLFGRTPNLSDEIKKKFEEDFLSRGYRKENILDVSELDHC</sequence>
<organism evidence="9 10">
    <name type="scientific">Sarcophilus harrisii</name>
    <name type="common">Tasmanian devil</name>
    <name type="synonym">Sarcophilus laniarius</name>
    <dbReference type="NCBI Taxonomy" id="9305"/>
    <lineage>
        <taxon>Eukaryota</taxon>
        <taxon>Metazoa</taxon>
        <taxon>Chordata</taxon>
        <taxon>Craniata</taxon>
        <taxon>Vertebrata</taxon>
        <taxon>Euteleostomi</taxon>
        <taxon>Mammalia</taxon>
        <taxon>Metatheria</taxon>
        <taxon>Dasyuromorphia</taxon>
        <taxon>Dasyuridae</taxon>
        <taxon>Sarcophilus</taxon>
    </lineage>
</organism>
<dbReference type="Gene3D" id="2.40.128.20">
    <property type="match status" value="1"/>
</dbReference>
<reference evidence="9" key="2">
    <citation type="submission" date="2025-08" db="UniProtKB">
        <authorList>
            <consortium name="Ensembl"/>
        </authorList>
    </citation>
    <scope>IDENTIFICATION</scope>
</reference>